<evidence type="ECO:0000313" key="12">
    <source>
        <dbReference type="EMBL" id="CAF1160291.1"/>
    </source>
</evidence>
<evidence type="ECO:0000256" key="6">
    <source>
        <dbReference type="ARBA" id="ARBA00023017"/>
    </source>
</evidence>
<keyword evidence="14" id="KW-1185">Reference proteome</keyword>
<organism evidence="13 14">
    <name type="scientific">Adineta steineri</name>
    <dbReference type="NCBI Taxonomy" id="433720"/>
    <lineage>
        <taxon>Eukaryota</taxon>
        <taxon>Metazoa</taxon>
        <taxon>Spiralia</taxon>
        <taxon>Gnathifera</taxon>
        <taxon>Rotifera</taxon>
        <taxon>Eurotatoria</taxon>
        <taxon>Bdelloidea</taxon>
        <taxon>Adinetida</taxon>
        <taxon>Adinetidae</taxon>
        <taxon>Adineta</taxon>
    </lineage>
</organism>
<dbReference type="InterPro" id="IPR025875">
    <property type="entry name" value="Leu-rich_rpt_4"/>
</dbReference>
<accession>A0A815HSC5</accession>
<dbReference type="Proteomes" id="UP000663877">
    <property type="component" value="Unassembled WGS sequence"/>
</dbReference>
<dbReference type="GO" id="GO:0045504">
    <property type="term" value="F:dynein heavy chain binding"/>
    <property type="evidence" value="ECO:0007669"/>
    <property type="project" value="TreeGrafter"/>
</dbReference>
<dbReference type="InterPro" id="IPR032675">
    <property type="entry name" value="LRR_dom_sf"/>
</dbReference>
<keyword evidence="7" id="KW-0505">Motor protein</keyword>
<gene>
    <name evidence="12" type="ORF">BJG266_LOCUS24599</name>
    <name evidence="13" type="ORF">QVE165_LOCUS34292</name>
</gene>
<keyword evidence="5" id="KW-0677">Repeat</keyword>
<dbReference type="GO" id="GO:0030286">
    <property type="term" value="C:dynein complex"/>
    <property type="evidence" value="ECO:0007669"/>
    <property type="project" value="UniProtKB-KW"/>
</dbReference>
<comment type="caution">
    <text evidence="13">The sequence shown here is derived from an EMBL/GenBank/DDBJ whole genome shotgun (WGS) entry which is preliminary data.</text>
</comment>
<dbReference type="GO" id="GO:0036158">
    <property type="term" value="P:outer dynein arm assembly"/>
    <property type="evidence" value="ECO:0007669"/>
    <property type="project" value="TreeGrafter"/>
</dbReference>
<dbReference type="OrthoDB" id="266138at2759"/>
<dbReference type="Pfam" id="PF12799">
    <property type="entry name" value="LRR_4"/>
    <property type="match status" value="2"/>
</dbReference>
<evidence type="ECO:0000256" key="11">
    <source>
        <dbReference type="ARBA" id="ARBA00049760"/>
    </source>
</evidence>
<evidence type="ECO:0000313" key="14">
    <source>
        <dbReference type="Proteomes" id="UP000663832"/>
    </source>
</evidence>
<evidence type="ECO:0000256" key="7">
    <source>
        <dbReference type="ARBA" id="ARBA00023175"/>
    </source>
</evidence>
<dbReference type="SMART" id="SM00365">
    <property type="entry name" value="LRR_SD22"/>
    <property type="match status" value="4"/>
</dbReference>
<proteinExistence type="inferred from homology"/>
<keyword evidence="8" id="KW-0206">Cytoskeleton</keyword>
<dbReference type="FunFam" id="3.80.10.10:FF:000049">
    <property type="entry name" value="Dynein light chain 1"/>
    <property type="match status" value="1"/>
</dbReference>
<protein>
    <recommendedName>
        <fullName evidence="11">Dynein axonemal light chain 1</fullName>
    </recommendedName>
</protein>
<keyword evidence="4" id="KW-0493">Microtubule</keyword>
<keyword evidence="6" id="KW-0243">Dynein</keyword>
<evidence type="ECO:0000256" key="8">
    <source>
        <dbReference type="ARBA" id="ARBA00023212"/>
    </source>
</evidence>
<keyword evidence="2" id="KW-0963">Cytoplasm</keyword>
<evidence type="ECO:0000256" key="9">
    <source>
        <dbReference type="ARBA" id="ARBA00023273"/>
    </source>
</evidence>
<comment type="similarity">
    <text evidence="10">Belongs to the dynein light chain LC1-type family.</text>
</comment>
<dbReference type="GO" id="GO:0005874">
    <property type="term" value="C:microtubule"/>
    <property type="evidence" value="ECO:0007669"/>
    <property type="project" value="UniProtKB-KW"/>
</dbReference>
<name>A0A815HSC5_9BILA</name>
<evidence type="ECO:0000256" key="1">
    <source>
        <dbReference type="ARBA" id="ARBA00004430"/>
    </source>
</evidence>
<evidence type="ECO:0000256" key="10">
    <source>
        <dbReference type="ARBA" id="ARBA00049659"/>
    </source>
</evidence>
<keyword evidence="3" id="KW-0433">Leucine-rich repeat</keyword>
<dbReference type="EMBL" id="CAJNOM010000321">
    <property type="protein sequence ID" value="CAF1356432.1"/>
    <property type="molecule type" value="Genomic_DNA"/>
</dbReference>
<evidence type="ECO:0000256" key="5">
    <source>
        <dbReference type="ARBA" id="ARBA00022737"/>
    </source>
</evidence>
<comment type="subcellular location">
    <subcellularLocation>
        <location evidence="1">Cytoplasm</location>
        <location evidence="1">Cytoskeleton</location>
        <location evidence="1">Cilium axoneme</location>
    </subcellularLocation>
</comment>
<dbReference type="Proteomes" id="UP000663832">
    <property type="component" value="Unassembled WGS sequence"/>
</dbReference>
<dbReference type="EMBL" id="CAJNOI010000177">
    <property type="protein sequence ID" value="CAF1160291.1"/>
    <property type="molecule type" value="Genomic_DNA"/>
</dbReference>
<reference evidence="13" key="1">
    <citation type="submission" date="2021-02" db="EMBL/GenBank/DDBJ databases">
        <authorList>
            <person name="Nowell W R."/>
        </authorList>
    </citation>
    <scope>NUCLEOTIDE SEQUENCE</scope>
</reference>
<dbReference type="AlphaFoldDB" id="A0A815HSC5"/>
<dbReference type="PROSITE" id="PS51450">
    <property type="entry name" value="LRR"/>
    <property type="match status" value="4"/>
</dbReference>
<evidence type="ECO:0000256" key="3">
    <source>
        <dbReference type="ARBA" id="ARBA00022614"/>
    </source>
</evidence>
<keyword evidence="9" id="KW-0966">Cell projection</keyword>
<evidence type="ECO:0000256" key="4">
    <source>
        <dbReference type="ARBA" id="ARBA00022701"/>
    </source>
</evidence>
<dbReference type="InterPro" id="IPR001611">
    <property type="entry name" value="Leu-rich_rpt"/>
</dbReference>
<dbReference type="PANTHER" id="PTHR15454">
    <property type="entry name" value="NISCHARIN RELATED"/>
    <property type="match status" value="1"/>
</dbReference>
<evidence type="ECO:0000256" key="2">
    <source>
        <dbReference type="ARBA" id="ARBA00022490"/>
    </source>
</evidence>
<dbReference type="GO" id="GO:0043014">
    <property type="term" value="F:alpha-tubulin binding"/>
    <property type="evidence" value="ECO:0007669"/>
    <property type="project" value="TreeGrafter"/>
</dbReference>
<dbReference type="Gene3D" id="3.80.10.10">
    <property type="entry name" value="Ribonuclease Inhibitor"/>
    <property type="match status" value="1"/>
</dbReference>
<evidence type="ECO:0000313" key="13">
    <source>
        <dbReference type="EMBL" id="CAF1356432.1"/>
    </source>
</evidence>
<dbReference type="SUPFAM" id="SSF52058">
    <property type="entry name" value="L domain-like"/>
    <property type="match status" value="1"/>
</dbReference>
<dbReference type="GO" id="GO:0005930">
    <property type="term" value="C:axoneme"/>
    <property type="evidence" value="ECO:0007669"/>
    <property type="project" value="UniProtKB-SubCell"/>
</dbReference>
<sequence>MTSKNSTRRLSILNRDSDDTVHSITTTEALIKWEGETGESARQAKVIMLNGHYPPIHIMDHSLGKLIRCEKLSLSTNMIERIANLNGLKHLKILSLGRNLITSLAPLEVVSDTLEELWISYNSIQKFDGILTMKKLRVLYMSNNHIKEWSELRRLSAISTLEDLVFNGNPLHDEWKKDEESWLDTVHKLIKSLRKLDGIFLKQDIEI</sequence>
<dbReference type="PANTHER" id="PTHR15454:SF73">
    <property type="entry name" value="DYNEIN AXONEMAL LIGHT CHAIN 1"/>
    <property type="match status" value="1"/>
</dbReference>